<gene>
    <name evidence="1" type="ORF">SISSUDRAFT_1037877</name>
</gene>
<evidence type="ECO:0000313" key="2">
    <source>
        <dbReference type="Proteomes" id="UP000076798"/>
    </source>
</evidence>
<dbReference type="Proteomes" id="UP000076798">
    <property type="component" value="Unassembled WGS sequence"/>
</dbReference>
<dbReference type="InterPro" id="IPR027417">
    <property type="entry name" value="P-loop_NTPase"/>
</dbReference>
<proteinExistence type="predicted"/>
<sequence>MFLFNDQKEFCISIRSTDVSATERDRLVSAYVLVDESLAEEERSRKDDTRVFQKPACCTFSQIKNDVHQIGDEFFISDYLQHQSVLSRFEFGNIRVDDRQRSSWLGLRRKPWPTILVGMDIEWRSDPEEVHRLFQSQSSESGQRLGPVLLEEGERIALKSGATKYIECSLADKEQVKAVFREDTDEIFHLVNHKAWRLASKNGSWWNGLTL</sequence>
<organism evidence="1 2">
    <name type="scientific">Sistotremastrum suecicum HHB10207 ss-3</name>
    <dbReference type="NCBI Taxonomy" id="1314776"/>
    <lineage>
        <taxon>Eukaryota</taxon>
        <taxon>Fungi</taxon>
        <taxon>Dikarya</taxon>
        <taxon>Basidiomycota</taxon>
        <taxon>Agaricomycotina</taxon>
        <taxon>Agaricomycetes</taxon>
        <taxon>Sistotremastrales</taxon>
        <taxon>Sistotremastraceae</taxon>
        <taxon>Sistotremastrum</taxon>
    </lineage>
</organism>
<dbReference type="EMBL" id="KV428365">
    <property type="protein sequence ID" value="KZT32238.1"/>
    <property type="molecule type" value="Genomic_DNA"/>
</dbReference>
<dbReference type="Gene3D" id="3.40.50.300">
    <property type="entry name" value="P-loop containing nucleotide triphosphate hydrolases"/>
    <property type="match status" value="1"/>
</dbReference>
<dbReference type="STRING" id="1314776.A0A165XJ00"/>
<dbReference type="OrthoDB" id="8830751at2759"/>
<name>A0A165XJ00_9AGAM</name>
<protein>
    <submittedName>
        <fullName evidence="1">Uncharacterized protein</fullName>
    </submittedName>
</protein>
<evidence type="ECO:0000313" key="1">
    <source>
        <dbReference type="EMBL" id="KZT32238.1"/>
    </source>
</evidence>
<reference evidence="1 2" key="1">
    <citation type="journal article" date="2016" name="Mol. Biol. Evol.">
        <title>Comparative Genomics of Early-Diverging Mushroom-Forming Fungi Provides Insights into the Origins of Lignocellulose Decay Capabilities.</title>
        <authorList>
            <person name="Nagy L.G."/>
            <person name="Riley R."/>
            <person name="Tritt A."/>
            <person name="Adam C."/>
            <person name="Daum C."/>
            <person name="Floudas D."/>
            <person name="Sun H."/>
            <person name="Yadav J.S."/>
            <person name="Pangilinan J."/>
            <person name="Larsson K.H."/>
            <person name="Matsuura K."/>
            <person name="Barry K."/>
            <person name="Labutti K."/>
            <person name="Kuo R."/>
            <person name="Ohm R.A."/>
            <person name="Bhattacharya S.S."/>
            <person name="Shirouzu T."/>
            <person name="Yoshinaga Y."/>
            <person name="Martin F.M."/>
            <person name="Grigoriev I.V."/>
            <person name="Hibbett D.S."/>
        </authorList>
    </citation>
    <scope>NUCLEOTIDE SEQUENCE [LARGE SCALE GENOMIC DNA]</scope>
    <source>
        <strain evidence="1 2">HHB10207 ss-3</strain>
    </source>
</reference>
<keyword evidence="2" id="KW-1185">Reference proteome</keyword>
<dbReference type="AlphaFoldDB" id="A0A165XJ00"/>
<accession>A0A165XJ00</accession>